<dbReference type="Proteomes" id="UP000256845">
    <property type="component" value="Unassembled WGS sequence"/>
</dbReference>
<dbReference type="RefSeq" id="WP_115938177.1">
    <property type="nucleotide sequence ID" value="NZ_QRDW01000010.1"/>
</dbReference>
<gene>
    <name evidence="6" type="ORF">DFP90_11095</name>
</gene>
<dbReference type="SUPFAM" id="SSF46785">
    <property type="entry name" value="Winged helix' DNA-binding domain"/>
    <property type="match status" value="1"/>
</dbReference>
<dbReference type="PANTHER" id="PTHR30537">
    <property type="entry name" value="HTH-TYPE TRANSCRIPTIONAL REGULATOR"/>
    <property type="match status" value="1"/>
</dbReference>
<dbReference type="SUPFAM" id="SSF53850">
    <property type="entry name" value="Periplasmic binding protein-like II"/>
    <property type="match status" value="1"/>
</dbReference>
<keyword evidence="2" id="KW-0805">Transcription regulation</keyword>
<dbReference type="InterPro" id="IPR058163">
    <property type="entry name" value="LysR-type_TF_proteobact-type"/>
</dbReference>
<dbReference type="EMBL" id="QRDW01000010">
    <property type="protein sequence ID" value="RED46186.1"/>
    <property type="molecule type" value="Genomic_DNA"/>
</dbReference>
<dbReference type="InterPro" id="IPR005119">
    <property type="entry name" value="LysR_subst-bd"/>
</dbReference>
<keyword evidence="4" id="KW-0804">Transcription</keyword>
<dbReference type="AlphaFoldDB" id="A0A3D9HB17"/>
<organism evidence="6 7">
    <name type="scientific">Aestuariispira insulae</name>
    <dbReference type="NCBI Taxonomy" id="1461337"/>
    <lineage>
        <taxon>Bacteria</taxon>
        <taxon>Pseudomonadati</taxon>
        <taxon>Pseudomonadota</taxon>
        <taxon>Alphaproteobacteria</taxon>
        <taxon>Rhodospirillales</taxon>
        <taxon>Kiloniellaceae</taxon>
        <taxon>Aestuariispira</taxon>
    </lineage>
</organism>
<evidence type="ECO:0000313" key="7">
    <source>
        <dbReference type="Proteomes" id="UP000256845"/>
    </source>
</evidence>
<dbReference type="PRINTS" id="PR00039">
    <property type="entry name" value="HTHLYSR"/>
</dbReference>
<dbReference type="Pfam" id="PF00126">
    <property type="entry name" value="HTH_1"/>
    <property type="match status" value="1"/>
</dbReference>
<dbReference type="PROSITE" id="PS50931">
    <property type="entry name" value="HTH_LYSR"/>
    <property type="match status" value="1"/>
</dbReference>
<dbReference type="GO" id="GO:0003700">
    <property type="term" value="F:DNA-binding transcription factor activity"/>
    <property type="evidence" value="ECO:0007669"/>
    <property type="project" value="InterPro"/>
</dbReference>
<dbReference type="InterPro" id="IPR000847">
    <property type="entry name" value="LysR_HTH_N"/>
</dbReference>
<dbReference type="Gene3D" id="1.10.10.10">
    <property type="entry name" value="Winged helix-like DNA-binding domain superfamily/Winged helix DNA-binding domain"/>
    <property type="match status" value="1"/>
</dbReference>
<evidence type="ECO:0000259" key="5">
    <source>
        <dbReference type="PROSITE" id="PS50931"/>
    </source>
</evidence>
<comment type="similarity">
    <text evidence="1">Belongs to the LysR transcriptional regulatory family.</text>
</comment>
<proteinExistence type="inferred from homology"/>
<protein>
    <submittedName>
        <fullName evidence="6">LysR family glycine cleavage system transcriptional activator</fullName>
    </submittedName>
</protein>
<evidence type="ECO:0000256" key="3">
    <source>
        <dbReference type="ARBA" id="ARBA00023125"/>
    </source>
</evidence>
<accession>A0A3D9HB17</accession>
<evidence type="ECO:0000256" key="4">
    <source>
        <dbReference type="ARBA" id="ARBA00023163"/>
    </source>
</evidence>
<dbReference type="GO" id="GO:0043565">
    <property type="term" value="F:sequence-specific DNA binding"/>
    <property type="evidence" value="ECO:0007669"/>
    <property type="project" value="TreeGrafter"/>
</dbReference>
<sequence>MNKPLPPLNWLRAFDAAARHLSFTGAAGELNMTQSAVSQQIKALESFLGNPLFIRKSRQLELTNTAQAYLPTVDAAFKLLAEGTQTVLGVDQDQMLEIRSNLAFSKYWLTPRIGRFLKANPWVRLNNTTVIWPDKAPLVPNASVEIAFGDAAALPFQSGARLTEETFYPVCAPNQAKTFTKPKELLDQRLLDVSGIIEGWDSWLRAAGVEIPPLLRIDMASTYVVTLPLALEGCGIAMGHDMICGTLMERGELVRPFEIGCPLREAYFLMPPFGGKSNAASTAFRQWILQEFDLGN</sequence>
<comment type="caution">
    <text evidence="6">The sequence shown here is derived from an EMBL/GenBank/DDBJ whole genome shotgun (WGS) entry which is preliminary data.</text>
</comment>
<evidence type="ECO:0000256" key="2">
    <source>
        <dbReference type="ARBA" id="ARBA00023015"/>
    </source>
</evidence>
<dbReference type="InterPro" id="IPR036388">
    <property type="entry name" value="WH-like_DNA-bd_sf"/>
</dbReference>
<evidence type="ECO:0000313" key="6">
    <source>
        <dbReference type="EMBL" id="RED46186.1"/>
    </source>
</evidence>
<dbReference type="InterPro" id="IPR036390">
    <property type="entry name" value="WH_DNA-bd_sf"/>
</dbReference>
<keyword evidence="7" id="KW-1185">Reference proteome</keyword>
<dbReference type="FunFam" id="1.10.10.10:FF:000038">
    <property type="entry name" value="Glycine cleavage system transcriptional activator"/>
    <property type="match status" value="1"/>
</dbReference>
<dbReference type="GO" id="GO:0006351">
    <property type="term" value="P:DNA-templated transcription"/>
    <property type="evidence" value="ECO:0007669"/>
    <property type="project" value="TreeGrafter"/>
</dbReference>
<dbReference type="OrthoDB" id="155872at2"/>
<dbReference type="Pfam" id="PF03466">
    <property type="entry name" value="LysR_substrate"/>
    <property type="match status" value="1"/>
</dbReference>
<reference evidence="6 7" key="1">
    <citation type="submission" date="2018-07" db="EMBL/GenBank/DDBJ databases">
        <title>Genomic Encyclopedia of Type Strains, Phase III (KMG-III): the genomes of soil and plant-associated and newly described type strains.</title>
        <authorList>
            <person name="Whitman W."/>
        </authorList>
    </citation>
    <scope>NUCLEOTIDE SEQUENCE [LARGE SCALE GENOMIC DNA]</scope>
    <source>
        <strain evidence="6 7">CECT 8488</strain>
    </source>
</reference>
<feature type="domain" description="HTH lysR-type" evidence="5">
    <location>
        <begin position="6"/>
        <end position="63"/>
    </location>
</feature>
<evidence type="ECO:0000256" key="1">
    <source>
        <dbReference type="ARBA" id="ARBA00009437"/>
    </source>
</evidence>
<keyword evidence="3" id="KW-0238">DNA-binding</keyword>
<dbReference type="Gene3D" id="3.40.190.10">
    <property type="entry name" value="Periplasmic binding protein-like II"/>
    <property type="match status" value="2"/>
</dbReference>
<name>A0A3D9HB17_9PROT</name>
<dbReference type="PANTHER" id="PTHR30537:SF74">
    <property type="entry name" value="HTH-TYPE TRANSCRIPTIONAL REGULATOR TRPI"/>
    <property type="match status" value="1"/>
</dbReference>